<keyword evidence="6 8" id="KW-0472">Membrane</keyword>
<evidence type="ECO:0000256" key="3">
    <source>
        <dbReference type="ARBA" id="ARBA00022679"/>
    </source>
</evidence>
<feature type="domain" description="Bacterial sugar transferase" evidence="9">
    <location>
        <begin position="148"/>
        <end position="336"/>
    </location>
</feature>
<organism evidence="10 11">
    <name type="scientific">Acetobacter peroxydans</name>
    <dbReference type="NCBI Taxonomy" id="104098"/>
    <lineage>
        <taxon>Bacteria</taxon>
        <taxon>Pseudomonadati</taxon>
        <taxon>Pseudomonadota</taxon>
        <taxon>Alphaproteobacteria</taxon>
        <taxon>Acetobacterales</taxon>
        <taxon>Acetobacteraceae</taxon>
        <taxon>Acetobacter</taxon>
    </lineage>
</organism>
<evidence type="ECO:0000256" key="4">
    <source>
        <dbReference type="ARBA" id="ARBA00022692"/>
    </source>
</evidence>
<dbReference type="PANTHER" id="PTHR30576:SF0">
    <property type="entry name" value="UNDECAPRENYL-PHOSPHATE N-ACETYLGALACTOSAMINYL 1-PHOSPHATE TRANSFERASE-RELATED"/>
    <property type="match status" value="1"/>
</dbReference>
<dbReference type="NCBIfam" id="TIGR03025">
    <property type="entry name" value="EPS_sugtrans"/>
    <property type="match status" value="1"/>
</dbReference>
<sequence>MLFNHRARYGHRRKVLVLGGAPDGELVAKKLQKMPDRYEVIGIFDDRWRRLKSQNMQHCVPVLGSVDDLITLCRKDLPDMIVIAIFDARRERIRDILHKVIVLPVDIYLAADIFPPGFCSGILQDDDTGLCLIPISKVLLSGGRYWVKWAEDKILALFFIIALLPVYILIAILIKLDSRGPVFFVQNRYGFNDKVIKVLKFRTMYVEKGDATGADRTVRNDPRVTRIGRYLRSFSLDELPQFFNVLRGEMSVVGPRAHATAMRVDDELYEKAVDCYSARHRVRPGMTGLAQIRGYRGEVTSRAAAQKRVDNDLYYINHWTLGLDLKIILKSIYIVLFNRENAF</sequence>
<keyword evidence="3" id="KW-0808">Transferase</keyword>
<comment type="subcellular location">
    <subcellularLocation>
        <location evidence="1">Membrane</location>
        <topology evidence="1">Multi-pass membrane protein</topology>
    </subcellularLocation>
</comment>
<keyword evidence="5 8" id="KW-1133">Transmembrane helix</keyword>
<comment type="caution">
    <text evidence="10">The sequence shown here is derived from an EMBL/GenBank/DDBJ whole genome shotgun (WGS) entry which is preliminary data.</text>
</comment>
<evidence type="ECO:0000256" key="7">
    <source>
        <dbReference type="ARBA" id="ARBA00023169"/>
    </source>
</evidence>
<name>A0A4Y3TS05_9PROT</name>
<dbReference type="InterPro" id="IPR017475">
    <property type="entry name" value="EPS_sugar_tfrase"/>
</dbReference>
<dbReference type="Proteomes" id="UP000317730">
    <property type="component" value="Unassembled WGS sequence"/>
</dbReference>
<accession>A0A4Y3TS05</accession>
<comment type="similarity">
    <text evidence="2">Belongs to the bacterial sugar transferase family.</text>
</comment>
<proteinExistence type="inferred from homology"/>
<dbReference type="GO" id="GO:0016020">
    <property type="term" value="C:membrane"/>
    <property type="evidence" value="ECO:0007669"/>
    <property type="project" value="UniProtKB-SubCell"/>
</dbReference>
<evidence type="ECO:0000313" key="10">
    <source>
        <dbReference type="EMBL" id="GEB85166.1"/>
    </source>
</evidence>
<feature type="transmembrane region" description="Helical" evidence="8">
    <location>
        <begin position="154"/>
        <end position="174"/>
    </location>
</feature>
<dbReference type="Pfam" id="PF13727">
    <property type="entry name" value="CoA_binding_3"/>
    <property type="match status" value="1"/>
</dbReference>
<dbReference type="RefSeq" id="WP_170212526.1">
    <property type="nucleotide sequence ID" value="NZ_BAPL01000024.1"/>
</dbReference>
<dbReference type="GO" id="GO:0000271">
    <property type="term" value="P:polysaccharide biosynthetic process"/>
    <property type="evidence" value="ECO:0007669"/>
    <property type="project" value="UniProtKB-KW"/>
</dbReference>
<dbReference type="GO" id="GO:0016780">
    <property type="term" value="F:phosphotransferase activity, for other substituted phosphate groups"/>
    <property type="evidence" value="ECO:0007669"/>
    <property type="project" value="TreeGrafter"/>
</dbReference>
<dbReference type="InterPro" id="IPR003362">
    <property type="entry name" value="Bact_transf"/>
</dbReference>
<dbReference type="Pfam" id="PF02397">
    <property type="entry name" value="Bac_transf"/>
    <property type="match status" value="1"/>
</dbReference>
<evidence type="ECO:0000256" key="5">
    <source>
        <dbReference type="ARBA" id="ARBA00022989"/>
    </source>
</evidence>
<dbReference type="AlphaFoldDB" id="A0A4Y3TS05"/>
<reference evidence="10 11" key="1">
    <citation type="submission" date="2019-06" db="EMBL/GenBank/DDBJ databases">
        <title>Whole genome shotgun sequence of Acetobacter peroxydans NBRC 13755.</title>
        <authorList>
            <person name="Hosoyama A."/>
            <person name="Uohara A."/>
            <person name="Ohji S."/>
            <person name="Ichikawa N."/>
        </authorList>
    </citation>
    <scope>NUCLEOTIDE SEQUENCE [LARGE SCALE GENOMIC DNA]</scope>
    <source>
        <strain evidence="10 11">NBRC 13755</strain>
    </source>
</reference>
<evidence type="ECO:0000256" key="1">
    <source>
        <dbReference type="ARBA" id="ARBA00004141"/>
    </source>
</evidence>
<keyword evidence="11" id="KW-1185">Reference proteome</keyword>
<protein>
    <recommendedName>
        <fullName evidence="9">Bacterial sugar transferase domain-containing protein</fullName>
    </recommendedName>
</protein>
<dbReference type="EMBL" id="BJMV01000004">
    <property type="protein sequence ID" value="GEB85166.1"/>
    <property type="molecule type" value="Genomic_DNA"/>
</dbReference>
<gene>
    <name evidence="10" type="ORF">APE01nite_09630</name>
</gene>
<keyword evidence="7" id="KW-0270">Exopolysaccharide synthesis</keyword>
<keyword evidence="4 8" id="KW-0812">Transmembrane</keyword>
<dbReference type="Gene3D" id="3.40.50.720">
    <property type="entry name" value="NAD(P)-binding Rossmann-like Domain"/>
    <property type="match status" value="1"/>
</dbReference>
<dbReference type="PANTHER" id="PTHR30576">
    <property type="entry name" value="COLANIC BIOSYNTHESIS UDP-GLUCOSE LIPID CARRIER TRANSFERASE"/>
    <property type="match status" value="1"/>
</dbReference>
<evidence type="ECO:0000256" key="6">
    <source>
        <dbReference type="ARBA" id="ARBA00023136"/>
    </source>
</evidence>
<evidence type="ECO:0000313" key="11">
    <source>
        <dbReference type="Proteomes" id="UP000317730"/>
    </source>
</evidence>
<evidence type="ECO:0000259" key="9">
    <source>
        <dbReference type="Pfam" id="PF02397"/>
    </source>
</evidence>
<evidence type="ECO:0000256" key="2">
    <source>
        <dbReference type="ARBA" id="ARBA00006464"/>
    </source>
</evidence>
<evidence type="ECO:0000256" key="8">
    <source>
        <dbReference type="SAM" id="Phobius"/>
    </source>
</evidence>